<evidence type="ECO:0000313" key="3">
    <source>
        <dbReference type="EMBL" id="GAA4342149.1"/>
    </source>
</evidence>
<dbReference type="InterPro" id="IPR002525">
    <property type="entry name" value="Transp_IS110-like_N"/>
</dbReference>
<reference evidence="4" key="1">
    <citation type="journal article" date="2019" name="Int. J. Syst. Evol. Microbiol.">
        <title>The Global Catalogue of Microorganisms (GCM) 10K type strain sequencing project: providing services to taxonomists for standard genome sequencing and annotation.</title>
        <authorList>
            <consortium name="The Broad Institute Genomics Platform"/>
            <consortium name="The Broad Institute Genome Sequencing Center for Infectious Disease"/>
            <person name="Wu L."/>
            <person name="Ma J."/>
        </authorList>
    </citation>
    <scope>NUCLEOTIDE SEQUENCE [LARGE SCALE GENOMIC DNA]</scope>
    <source>
        <strain evidence="4">JCM 17705</strain>
    </source>
</reference>
<evidence type="ECO:0000313" key="4">
    <source>
        <dbReference type="Proteomes" id="UP001500582"/>
    </source>
</evidence>
<keyword evidence="4" id="KW-1185">Reference proteome</keyword>
<dbReference type="InterPro" id="IPR047650">
    <property type="entry name" value="Transpos_IS110"/>
</dbReference>
<dbReference type="Pfam" id="PF02371">
    <property type="entry name" value="Transposase_20"/>
    <property type="match status" value="1"/>
</dbReference>
<dbReference type="NCBIfam" id="NF033542">
    <property type="entry name" value="transpos_IS110"/>
    <property type="match status" value="1"/>
</dbReference>
<dbReference type="InterPro" id="IPR003346">
    <property type="entry name" value="Transposase_20"/>
</dbReference>
<name>A0ABP8HPA0_9SPHI</name>
<dbReference type="PANTHER" id="PTHR33055:SF13">
    <property type="entry name" value="TRANSPOSASE"/>
    <property type="match status" value="1"/>
</dbReference>
<feature type="domain" description="Transposase IS110-like N-terminal" evidence="1">
    <location>
        <begin position="19"/>
        <end position="173"/>
    </location>
</feature>
<dbReference type="Proteomes" id="UP001500582">
    <property type="component" value="Unassembled WGS sequence"/>
</dbReference>
<evidence type="ECO:0000259" key="2">
    <source>
        <dbReference type="Pfam" id="PF02371"/>
    </source>
</evidence>
<dbReference type="PANTHER" id="PTHR33055">
    <property type="entry name" value="TRANSPOSASE FOR INSERTION SEQUENCE ELEMENT IS1111A"/>
    <property type="match status" value="1"/>
</dbReference>
<protein>
    <submittedName>
        <fullName evidence="3">IS110 family transposase</fullName>
    </submittedName>
</protein>
<evidence type="ECO:0000259" key="1">
    <source>
        <dbReference type="Pfam" id="PF01548"/>
    </source>
</evidence>
<dbReference type="Pfam" id="PF01548">
    <property type="entry name" value="DEDD_Tnp_IS110"/>
    <property type="match status" value="1"/>
</dbReference>
<proteinExistence type="predicted"/>
<dbReference type="EMBL" id="BAABFT010000040">
    <property type="protein sequence ID" value="GAA4342149.1"/>
    <property type="molecule type" value="Genomic_DNA"/>
</dbReference>
<sequence>MKGFLIVIYVAMKNLKYAIGIDISMKDFACCLSVIDDEQDVKVKATHKFNNSPVGFKSFLEWVNRHSKEALPVTYIMEATGVYHEQLAWFLNSNGKAISILLPSKAKSYLKADGAKSKNDSIDAKGLARIGAEKKLGLWTPPSKQLYTLRVYTRQHQSITEMLTSMNNQLHSIRHGQFPSKEIIKQLKQTIRLFEKQLEELEVVISKIIKTDTILNKHYQNITAIKGVALLSFAVIAAETDGFTLFDNASSLVSYAGYDVIENQSGKHTGRTRISKKGNSRIRRILHMPALCAVRDDQPQFKNLYDRVFERTKIKMKGYVAVQRKLLEIMYYLWKKNEQYYPTYQSEKIIAPANQGYT</sequence>
<feature type="domain" description="Transposase IS116/IS110/IS902 C-terminal" evidence="2">
    <location>
        <begin position="220"/>
        <end position="305"/>
    </location>
</feature>
<gene>
    <name evidence="3" type="ORF">GCM10023149_54630</name>
</gene>
<comment type="caution">
    <text evidence="3">The sequence shown here is derived from an EMBL/GenBank/DDBJ whole genome shotgun (WGS) entry which is preliminary data.</text>
</comment>
<organism evidence="3 4">
    <name type="scientific">Mucilaginibacter gynuensis</name>
    <dbReference type="NCBI Taxonomy" id="1302236"/>
    <lineage>
        <taxon>Bacteria</taxon>
        <taxon>Pseudomonadati</taxon>
        <taxon>Bacteroidota</taxon>
        <taxon>Sphingobacteriia</taxon>
        <taxon>Sphingobacteriales</taxon>
        <taxon>Sphingobacteriaceae</taxon>
        <taxon>Mucilaginibacter</taxon>
    </lineage>
</organism>
<accession>A0ABP8HPA0</accession>